<dbReference type="GO" id="GO:0004519">
    <property type="term" value="F:endonuclease activity"/>
    <property type="evidence" value="ECO:0007669"/>
    <property type="project" value="UniProtKB-KW"/>
</dbReference>
<dbReference type="EnsemblMetazoa" id="OVOC12452.1">
    <property type="protein sequence ID" value="OVOC12452.1"/>
    <property type="gene ID" value="WBGene00249261"/>
</dbReference>
<dbReference type="GO" id="GO:0046872">
    <property type="term" value="F:metal ion binding"/>
    <property type="evidence" value="ECO:0007669"/>
    <property type="project" value="UniProtKB-KW"/>
</dbReference>
<proteinExistence type="predicted"/>
<evidence type="ECO:0000256" key="7">
    <source>
        <dbReference type="ARBA" id="ARBA00022759"/>
    </source>
</evidence>
<evidence type="ECO:0000256" key="6">
    <source>
        <dbReference type="ARBA" id="ARBA00022741"/>
    </source>
</evidence>
<dbReference type="GO" id="GO:0003677">
    <property type="term" value="F:DNA binding"/>
    <property type="evidence" value="ECO:0007669"/>
    <property type="project" value="UniProtKB-KW"/>
</dbReference>
<dbReference type="GO" id="GO:0016787">
    <property type="term" value="F:hydrolase activity"/>
    <property type="evidence" value="ECO:0007669"/>
    <property type="project" value="UniProtKB-KW"/>
</dbReference>
<keyword evidence="9" id="KW-0190">Covalent protein-DNA linkage</keyword>
<evidence type="ECO:0000259" key="11">
    <source>
        <dbReference type="PROSITE" id="PS52020"/>
    </source>
</evidence>
<dbReference type="InterPro" id="IPR049912">
    <property type="entry name" value="CRESS_DNA_REP"/>
</dbReference>
<protein>
    <submittedName>
        <fullName evidence="12">Viral_Rep domain-containing protein</fullName>
    </submittedName>
</protein>
<dbReference type="Pfam" id="PF02407">
    <property type="entry name" value="Viral_Rep"/>
    <property type="match status" value="1"/>
</dbReference>
<dbReference type="GO" id="GO:0016779">
    <property type="term" value="F:nucleotidyltransferase activity"/>
    <property type="evidence" value="ECO:0007669"/>
    <property type="project" value="UniProtKB-KW"/>
</dbReference>
<dbReference type="PROSITE" id="PS52020">
    <property type="entry name" value="CRESS_DNA_REP"/>
    <property type="match status" value="1"/>
</dbReference>
<dbReference type="Proteomes" id="UP000024404">
    <property type="component" value="Unassembled WGS sequence"/>
</dbReference>
<organism evidence="12 13">
    <name type="scientific">Onchocerca volvulus</name>
    <dbReference type="NCBI Taxonomy" id="6282"/>
    <lineage>
        <taxon>Eukaryota</taxon>
        <taxon>Metazoa</taxon>
        <taxon>Ecdysozoa</taxon>
        <taxon>Nematoda</taxon>
        <taxon>Chromadorea</taxon>
        <taxon>Rhabditida</taxon>
        <taxon>Spirurina</taxon>
        <taxon>Spiruromorpha</taxon>
        <taxon>Filarioidea</taxon>
        <taxon>Onchocercidae</taxon>
        <taxon>Onchocerca</taxon>
    </lineage>
</organism>
<evidence type="ECO:0000256" key="1">
    <source>
        <dbReference type="ARBA" id="ARBA00022679"/>
    </source>
</evidence>
<keyword evidence="1" id="KW-0808">Transferase</keyword>
<name>A0A8R1TN48_ONCVO</name>
<dbReference type="GO" id="GO:0000166">
    <property type="term" value="F:nucleotide binding"/>
    <property type="evidence" value="ECO:0007669"/>
    <property type="project" value="UniProtKB-KW"/>
</dbReference>
<evidence type="ECO:0000313" key="12">
    <source>
        <dbReference type="EnsemblMetazoa" id="OVOC12452.1"/>
    </source>
</evidence>
<evidence type="ECO:0000256" key="3">
    <source>
        <dbReference type="ARBA" id="ARBA00022705"/>
    </source>
</evidence>
<keyword evidence="3" id="KW-0235">DNA replication</keyword>
<accession>A0A8R1TN48</accession>
<evidence type="ECO:0000256" key="9">
    <source>
        <dbReference type="ARBA" id="ARBA00023124"/>
    </source>
</evidence>
<sequence length="118" mass="13281">MTTSGNNTSSRAKRWVLTVFDVDNFNSNLIQTIGNGIAYAIIGKETCPTTGRQHLQCFLKFNSPVRFSTLQAKIPRGTHIESAKGTNFQNFKYCSKEAIQEEIGTRPIEPKKRKSEIQ</sequence>
<evidence type="ECO:0000256" key="8">
    <source>
        <dbReference type="ARBA" id="ARBA00022801"/>
    </source>
</evidence>
<evidence type="ECO:0000256" key="5">
    <source>
        <dbReference type="ARBA" id="ARBA00022723"/>
    </source>
</evidence>
<keyword evidence="7" id="KW-0255">Endonuclease</keyword>
<evidence type="ECO:0000256" key="2">
    <source>
        <dbReference type="ARBA" id="ARBA00022695"/>
    </source>
</evidence>
<evidence type="ECO:0000256" key="4">
    <source>
        <dbReference type="ARBA" id="ARBA00022722"/>
    </source>
</evidence>
<reference evidence="13" key="1">
    <citation type="submission" date="2013-10" db="EMBL/GenBank/DDBJ databases">
        <title>Genome sequencing of Onchocerca volvulus.</title>
        <authorList>
            <person name="Cotton J."/>
            <person name="Tsai J."/>
            <person name="Stanley E."/>
            <person name="Tracey A."/>
            <person name="Holroyd N."/>
            <person name="Lustigman S."/>
            <person name="Berriman M."/>
        </authorList>
    </citation>
    <scope>NUCLEOTIDE SEQUENCE</scope>
</reference>
<keyword evidence="13" id="KW-1185">Reference proteome</keyword>
<keyword evidence="10" id="KW-0238">DNA-binding</keyword>
<keyword evidence="6" id="KW-0547">Nucleotide-binding</keyword>
<keyword evidence="2" id="KW-0548">Nucleotidyltransferase</keyword>
<evidence type="ECO:0000256" key="10">
    <source>
        <dbReference type="ARBA" id="ARBA00023125"/>
    </source>
</evidence>
<keyword evidence="8" id="KW-0378">Hydrolase</keyword>
<keyword evidence="4" id="KW-0540">Nuclease</keyword>
<dbReference type="Gene3D" id="3.40.1310.20">
    <property type="match status" value="1"/>
</dbReference>
<evidence type="ECO:0000313" key="13">
    <source>
        <dbReference type="Proteomes" id="UP000024404"/>
    </source>
</evidence>
<dbReference type="GO" id="GO:0006260">
    <property type="term" value="P:DNA replication"/>
    <property type="evidence" value="ECO:0007669"/>
    <property type="project" value="UniProtKB-KW"/>
</dbReference>
<keyword evidence="5" id="KW-0479">Metal-binding</keyword>
<dbReference type="AlphaFoldDB" id="A0A8R1TN48"/>
<reference evidence="12" key="2">
    <citation type="submission" date="2022-06" db="UniProtKB">
        <authorList>
            <consortium name="EnsemblMetazoa"/>
        </authorList>
    </citation>
    <scope>IDENTIFICATION</scope>
</reference>
<dbReference type="EMBL" id="CMVM020000473">
    <property type="status" value="NOT_ANNOTATED_CDS"/>
    <property type="molecule type" value="Genomic_DNA"/>
</dbReference>
<feature type="domain" description="CRESS-DNA virus Rep endonuclease" evidence="11">
    <location>
        <begin position="9"/>
        <end position="106"/>
    </location>
</feature>